<dbReference type="Gene3D" id="3.40.630.20">
    <property type="entry name" value="Peptidase C15, pyroglutamyl peptidase I-like"/>
    <property type="match status" value="1"/>
</dbReference>
<dbReference type="Proteomes" id="UP000215305">
    <property type="component" value="Unassembled WGS sequence"/>
</dbReference>
<sequence length="293" mass="32251">MGDCGPAVPSIHTQVARRPSLPSADSDEITVLVTGFGPFKTNLVNASYLIASSLPPSFTFTVPQSSSTSLDGWVPTTRRVFIHVHPNPIPVAYSTVHSDVPSIVDDYAKAHGGRRPDIVIHMGIAATRQYYSVETKAHRDSYLMSDIEGRTGYEDGEKRWRELDLPPVLQAGRSADFLTVSDIVEETHDQVVPPLSQAVQSSWNPHPPNDKFLNVWKSFAAGADVRISEDAGRYLCEFIFYTSLAHAFRQGQDRNVVFLHVPGAYNDRAVQTGREATIALIKALITCWADGTM</sequence>
<name>A0A397GA69_ASPTH</name>
<dbReference type="GO" id="GO:0008234">
    <property type="term" value="F:cysteine-type peptidase activity"/>
    <property type="evidence" value="ECO:0007669"/>
    <property type="project" value="UniProtKB-KW"/>
</dbReference>
<dbReference type="AlphaFoldDB" id="A0A397GA69"/>
<comment type="similarity">
    <text evidence="1">Belongs to the peptidase C15 family.</text>
</comment>
<protein>
    <recommendedName>
        <fullName evidence="7">Peptidase C15, pyroglutamyl peptidase I-like protein</fullName>
    </recommendedName>
</protein>
<evidence type="ECO:0000256" key="2">
    <source>
        <dbReference type="ARBA" id="ARBA00022670"/>
    </source>
</evidence>
<dbReference type="InterPro" id="IPR016125">
    <property type="entry name" value="Peptidase_C15-like"/>
</dbReference>
<keyword evidence="6" id="KW-1185">Reference proteome</keyword>
<gene>
    <name evidence="5" type="ORF">CDV56_104345</name>
</gene>
<reference evidence="5" key="1">
    <citation type="submission" date="2018-08" db="EMBL/GenBank/DDBJ databases">
        <title>Draft genome sequence of azole-resistant Aspergillus thermomutatus (Neosartorya pseudofischeri) strain HMR AF 39, isolated from a human nasal aspirate.</title>
        <authorList>
            <person name="Parent-Michaud M."/>
            <person name="Dufresne P.J."/>
            <person name="Fournier E."/>
            <person name="Martineau C."/>
            <person name="Moreira S."/>
            <person name="Perkins V."/>
            <person name="De Repentigny L."/>
            <person name="Dufresne S.F."/>
        </authorList>
    </citation>
    <scope>NUCLEOTIDE SEQUENCE [LARGE SCALE GENOMIC DNA]</scope>
    <source>
        <strain evidence="5">HMR AF 39</strain>
    </source>
</reference>
<evidence type="ECO:0000256" key="3">
    <source>
        <dbReference type="ARBA" id="ARBA00022801"/>
    </source>
</evidence>
<comment type="caution">
    <text evidence="5">The sequence shown here is derived from an EMBL/GenBank/DDBJ whole genome shotgun (WGS) entry which is preliminary data.</text>
</comment>
<dbReference type="Pfam" id="PF01470">
    <property type="entry name" value="Peptidase_C15"/>
    <property type="match status" value="1"/>
</dbReference>
<dbReference type="STRING" id="41047.A0A397GA69"/>
<dbReference type="SUPFAM" id="SSF53182">
    <property type="entry name" value="Pyrrolidone carboxyl peptidase (pyroglutamate aminopeptidase)"/>
    <property type="match status" value="1"/>
</dbReference>
<dbReference type="GO" id="GO:0006508">
    <property type="term" value="P:proteolysis"/>
    <property type="evidence" value="ECO:0007669"/>
    <property type="project" value="UniProtKB-KW"/>
</dbReference>
<proteinExistence type="inferred from homology"/>
<dbReference type="OrthoDB" id="407146at2759"/>
<evidence type="ECO:0000313" key="5">
    <source>
        <dbReference type="EMBL" id="RHZ47447.1"/>
    </source>
</evidence>
<evidence type="ECO:0000313" key="6">
    <source>
        <dbReference type="Proteomes" id="UP000215305"/>
    </source>
</evidence>
<accession>A0A397GA69</accession>
<dbReference type="RefSeq" id="XP_026611592.1">
    <property type="nucleotide sequence ID" value="XM_026757964.1"/>
</dbReference>
<evidence type="ECO:0000256" key="4">
    <source>
        <dbReference type="ARBA" id="ARBA00022807"/>
    </source>
</evidence>
<keyword evidence="3" id="KW-0378">Hydrolase</keyword>
<evidence type="ECO:0008006" key="7">
    <source>
        <dbReference type="Google" id="ProtNLM"/>
    </source>
</evidence>
<evidence type="ECO:0000256" key="1">
    <source>
        <dbReference type="ARBA" id="ARBA00006641"/>
    </source>
</evidence>
<keyword evidence="2" id="KW-0645">Protease</keyword>
<dbReference type="GeneID" id="38126319"/>
<dbReference type="VEuPathDB" id="FungiDB:CDV56_104345"/>
<dbReference type="InterPro" id="IPR036440">
    <property type="entry name" value="Peptidase_C15-like_sf"/>
</dbReference>
<dbReference type="PANTHER" id="PTHR23402:SF1">
    <property type="entry name" value="PYROGLUTAMYL-PEPTIDASE I"/>
    <property type="match status" value="1"/>
</dbReference>
<dbReference type="PANTHER" id="PTHR23402">
    <property type="entry name" value="PROTEASE FAMILY C15 PYROGLUTAMYL-PEPTIDASE I-RELATED"/>
    <property type="match status" value="1"/>
</dbReference>
<organism evidence="5 6">
    <name type="scientific">Aspergillus thermomutatus</name>
    <name type="common">Neosartorya pseudofischeri</name>
    <dbReference type="NCBI Taxonomy" id="41047"/>
    <lineage>
        <taxon>Eukaryota</taxon>
        <taxon>Fungi</taxon>
        <taxon>Dikarya</taxon>
        <taxon>Ascomycota</taxon>
        <taxon>Pezizomycotina</taxon>
        <taxon>Eurotiomycetes</taxon>
        <taxon>Eurotiomycetidae</taxon>
        <taxon>Eurotiales</taxon>
        <taxon>Aspergillaceae</taxon>
        <taxon>Aspergillus</taxon>
        <taxon>Aspergillus subgen. Fumigati</taxon>
    </lineage>
</organism>
<dbReference type="EMBL" id="NKHU02000221">
    <property type="protein sequence ID" value="RHZ47447.1"/>
    <property type="molecule type" value="Genomic_DNA"/>
</dbReference>
<keyword evidence="4" id="KW-0788">Thiol protease</keyword>